<dbReference type="PANTHER" id="PTHR45006:SF1">
    <property type="entry name" value="DNAJ-LIKE PROTEIN 1"/>
    <property type="match status" value="1"/>
</dbReference>
<dbReference type="Proteomes" id="UP000094801">
    <property type="component" value="Unassembled WGS sequence"/>
</dbReference>
<dbReference type="InterPro" id="IPR052814">
    <property type="entry name" value="Peroxisomal_DnaJ"/>
</dbReference>
<feature type="region of interest" description="Disordered" evidence="1">
    <location>
        <begin position="121"/>
        <end position="179"/>
    </location>
</feature>
<feature type="compositionally biased region" description="Basic and acidic residues" evidence="1">
    <location>
        <begin position="170"/>
        <end position="179"/>
    </location>
</feature>
<evidence type="ECO:0000259" key="2">
    <source>
        <dbReference type="PROSITE" id="PS50076"/>
    </source>
</evidence>
<dbReference type="PANTHER" id="PTHR45006">
    <property type="entry name" value="DNAJ-LIKE PROTEIN 1"/>
    <property type="match status" value="1"/>
</dbReference>
<keyword evidence="4" id="KW-1185">Reference proteome</keyword>
<feature type="domain" description="J" evidence="2">
    <location>
        <begin position="6"/>
        <end position="71"/>
    </location>
</feature>
<feature type="compositionally biased region" description="Basic residues" evidence="1">
    <location>
        <begin position="455"/>
        <end position="464"/>
    </location>
</feature>
<gene>
    <name evidence="3" type="ORF">CANARDRAFT_30313</name>
</gene>
<organism evidence="3 4">
    <name type="scientific">[Candida] arabinofermentans NRRL YB-2248</name>
    <dbReference type="NCBI Taxonomy" id="983967"/>
    <lineage>
        <taxon>Eukaryota</taxon>
        <taxon>Fungi</taxon>
        <taxon>Dikarya</taxon>
        <taxon>Ascomycota</taxon>
        <taxon>Saccharomycotina</taxon>
        <taxon>Pichiomycetes</taxon>
        <taxon>Pichiales</taxon>
        <taxon>Pichiaceae</taxon>
        <taxon>Ogataea</taxon>
        <taxon>Ogataea/Candida clade</taxon>
    </lineage>
</organism>
<dbReference type="PROSITE" id="PS00636">
    <property type="entry name" value="DNAJ_1"/>
    <property type="match status" value="1"/>
</dbReference>
<feature type="region of interest" description="Disordered" evidence="1">
    <location>
        <begin position="411"/>
        <end position="464"/>
    </location>
</feature>
<dbReference type="AlphaFoldDB" id="A0A1E4SU92"/>
<dbReference type="Pfam" id="PF14308">
    <property type="entry name" value="DnaJ-X"/>
    <property type="match status" value="1"/>
</dbReference>
<dbReference type="InterPro" id="IPR018253">
    <property type="entry name" value="DnaJ_domain_CS"/>
</dbReference>
<dbReference type="InterPro" id="IPR026894">
    <property type="entry name" value="DnaJ_X"/>
</dbReference>
<feature type="compositionally biased region" description="Basic and acidic residues" evidence="1">
    <location>
        <begin position="442"/>
        <end position="454"/>
    </location>
</feature>
<dbReference type="PROSITE" id="PS50076">
    <property type="entry name" value="DNAJ_2"/>
    <property type="match status" value="1"/>
</dbReference>
<dbReference type="InterPro" id="IPR001623">
    <property type="entry name" value="DnaJ_domain"/>
</dbReference>
<dbReference type="InterPro" id="IPR036869">
    <property type="entry name" value="J_dom_sf"/>
</dbReference>
<dbReference type="SUPFAM" id="SSF46565">
    <property type="entry name" value="Chaperone J-domain"/>
    <property type="match status" value="1"/>
</dbReference>
<accession>A0A1E4SU92</accession>
<dbReference type="CDD" id="cd06257">
    <property type="entry name" value="DnaJ"/>
    <property type="match status" value="1"/>
</dbReference>
<protein>
    <recommendedName>
        <fullName evidence="2">J domain-containing protein</fullName>
    </recommendedName>
</protein>
<dbReference type="STRING" id="983967.A0A1E4SU92"/>
<proteinExistence type="predicted"/>
<dbReference type="GO" id="GO:0005829">
    <property type="term" value="C:cytosol"/>
    <property type="evidence" value="ECO:0007669"/>
    <property type="project" value="TreeGrafter"/>
</dbReference>
<dbReference type="Gene3D" id="1.10.287.110">
    <property type="entry name" value="DnaJ domain"/>
    <property type="match status" value="1"/>
</dbReference>
<reference evidence="4" key="1">
    <citation type="submission" date="2016-04" db="EMBL/GenBank/DDBJ databases">
        <title>Comparative genomics of biotechnologically important yeasts.</title>
        <authorList>
            <consortium name="DOE Joint Genome Institute"/>
            <person name="Riley R."/>
            <person name="Haridas S."/>
            <person name="Wolfe K.H."/>
            <person name="Lopes M.R."/>
            <person name="Hittinger C.T."/>
            <person name="Goker M."/>
            <person name="Salamov A."/>
            <person name="Wisecaver J."/>
            <person name="Long T.M."/>
            <person name="Aerts A.L."/>
            <person name="Barry K."/>
            <person name="Choi C."/>
            <person name="Clum A."/>
            <person name="Coughlan A.Y."/>
            <person name="Deshpande S."/>
            <person name="Douglass A.P."/>
            <person name="Hanson S.J."/>
            <person name="Klenk H.-P."/>
            <person name="Labutti K."/>
            <person name="Lapidus A."/>
            <person name="Lindquist E."/>
            <person name="Lipzen A."/>
            <person name="Meier-Kolthoff J.P."/>
            <person name="Ohm R.A."/>
            <person name="Otillar R.P."/>
            <person name="Pangilinan J."/>
            <person name="Peng Y."/>
            <person name="Rokas A."/>
            <person name="Rosa C.A."/>
            <person name="Scheuner C."/>
            <person name="Sibirny A.A."/>
            <person name="Slot J.C."/>
            <person name="Stielow J.B."/>
            <person name="Sun H."/>
            <person name="Kurtzman C.P."/>
            <person name="Blackwell M."/>
            <person name="Grigoriev I.V."/>
            <person name="Jeffries T.W."/>
        </authorList>
    </citation>
    <scope>NUCLEOTIDE SEQUENCE [LARGE SCALE GENOMIC DNA]</scope>
    <source>
        <strain evidence="4">NRRL YB-2248</strain>
    </source>
</reference>
<feature type="compositionally biased region" description="Low complexity" evidence="1">
    <location>
        <begin position="157"/>
        <end position="168"/>
    </location>
</feature>
<name>A0A1E4SU92_9ASCO</name>
<evidence type="ECO:0000313" key="4">
    <source>
        <dbReference type="Proteomes" id="UP000094801"/>
    </source>
</evidence>
<dbReference type="SMART" id="SM00271">
    <property type="entry name" value="DnaJ"/>
    <property type="match status" value="1"/>
</dbReference>
<dbReference type="Pfam" id="PF00226">
    <property type="entry name" value="DnaJ"/>
    <property type="match status" value="1"/>
</dbReference>
<dbReference type="EMBL" id="KV453868">
    <property type="protein sequence ID" value="ODV83086.1"/>
    <property type="molecule type" value="Genomic_DNA"/>
</dbReference>
<evidence type="ECO:0000313" key="3">
    <source>
        <dbReference type="EMBL" id="ODV83086.1"/>
    </source>
</evidence>
<dbReference type="OrthoDB" id="552049at2759"/>
<evidence type="ECO:0000256" key="1">
    <source>
        <dbReference type="SAM" id="MobiDB-lite"/>
    </source>
</evidence>
<sequence>MVKDTFYYDQLEVATDADDVVIKKAYRKMALKYHPDKNPGDKEAESKFQDISEAYQILSDHEKRAIYDEVGKDQLKDAGGAAEEIDPREYFSMMFGGEGFEDYIGKLNLLMTMFEAFEEQEAEEKKSEADNLNVDGTTEAGRLNGETGHVTSYNGRTDSGSSASGTASPGKKESKSKIEYERIKKQQAEEVKKVEELSVKLIKKLQPLIDTATSTGSIQNEPLIEFTNSILKEIESLKAESFGLDICHVIGKVYYFKGQSFLKSQKALLGKLYKVSSSLKQKSNTAKNVWSMMSSAQEAQSTLQAMAKLQEDETQQGVEMDEYEKAKFERTMSGKFIGVAWASSKFEMESTLNKVCSKVLNDKSVPIEIRKLRAELLVLLGGLFKSAKRDEGDEGGDVQMFEELMRESKAVKARDFRRPPPTSSSSSVNVKNANLEYAATAEKSDEFTEDEPSKLKKKLFSRFR</sequence>
<dbReference type="PRINTS" id="PR00625">
    <property type="entry name" value="JDOMAIN"/>
</dbReference>
<dbReference type="GO" id="GO:0016558">
    <property type="term" value="P:protein import into peroxisome matrix"/>
    <property type="evidence" value="ECO:0007669"/>
    <property type="project" value="TreeGrafter"/>
</dbReference>